<dbReference type="Pfam" id="PF13193">
    <property type="entry name" value="AMP-binding_C"/>
    <property type="match status" value="1"/>
</dbReference>
<evidence type="ECO:0000313" key="5">
    <source>
        <dbReference type="Proteomes" id="UP000032568"/>
    </source>
</evidence>
<dbReference type="KEGG" id="tact:SG35_031495"/>
<dbReference type="PANTHER" id="PTHR43352">
    <property type="entry name" value="ACETYL-COA SYNTHETASE"/>
    <property type="match status" value="1"/>
</dbReference>
<dbReference type="InterPro" id="IPR025110">
    <property type="entry name" value="AMP-bd_C"/>
</dbReference>
<dbReference type="EMBL" id="CP059736">
    <property type="protein sequence ID" value="WDE02279.1"/>
    <property type="molecule type" value="Genomic_DNA"/>
</dbReference>
<dbReference type="AlphaFoldDB" id="A0AAF0C6X5"/>
<accession>A0AAF0C6X5</accession>
<protein>
    <submittedName>
        <fullName evidence="4">AMP-binding protein</fullName>
    </submittedName>
</protein>
<evidence type="ECO:0000259" key="2">
    <source>
        <dbReference type="Pfam" id="PF00501"/>
    </source>
</evidence>
<dbReference type="InterPro" id="IPR042099">
    <property type="entry name" value="ANL_N_sf"/>
</dbReference>
<dbReference type="PROSITE" id="PS00455">
    <property type="entry name" value="AMP_BINDING"/>
    <property type="match status" value="1"/>
</dbReference>
<name>A0AAF0C6X5_9GAMM</name>
<dbReference type="SUPFAM" id="SSF56801">
    <property type="entry name" value="Acetyl-CoA synthetase-like"/>
    <property type="match status" value="1"/>
</dbReference>
<dbReference type="Gene3D" id="3.30.300.30">
    <property type="match status" value="1"/>
</dbReference>
<organism evidence="4 5">
    <name type="scientific">Thalassomonas actiniarum</name>
    <dbReference type="NCBI Taxonomy" id="485447"/>
    <lineage>
        <taxon>Bacteria</taxon>
        <taxon>Pseudomonadati</taxon>
        <taxon>Pseudomonadota</taxon>
        <taxon>Gammaproteobacteria</taxon>
        <taxon>Alteromonadales</taxon>
        <taxon>Colwelliaceae</taxon>
        <taxon>Thalassomonas</taxon>
    </lineage>
</organism>
<proteinExistence type="predicted"/>
<gene>
    <name evidence="4" type="ORF">SG35_031495</name>
</gene>
<sequence>MTVAENNFTLPGSGDRYNLIADLLVKHADGGTSPVPALYFNDQVISYGALYQSVGIARALLMEQGVMRGDRVALVLPDTPAYIYIFLAAISLGAIPVGINPNENAADIPALLKHIGAKCLVVSVENAPLRQSLAQSDISSVLVEVDPLFEQATKAFADISAPCCDYEVMAANDVLYLTFSSGTTGRPKAVTRRHLDILNCAQSVDAGLMGLTPEDTVMTVTKLTFGYSLVGGLMFSLLAGASLVVAEEKMTVDKVIAATKRYRPSVLLAQPRILTELNRHSEEGEHDWYRSLRMVMSAGDVLSASVRDKWTGLTGLPVTEGFGSVEVGHFFIAGNGEDMPQGALGKVLDGYQVQLIDDDAREVKQGQQGRLCIRGNSVTTGYWNDPQRTRAAFEGSWYVSDDVFTASGDYLFYAGRWDHMIKTGCGEWVSPVRIENVIRRDERVEDCAVMEARDEDGVSRVKAFIVPGNGSEPKELQAGILDLIECQWPQLDHMRVHLMEFVEAIPRSANGKIVRPRARR</sequence>
<keyword evidence="1" id="KW-0436">Ligase</keyword>
<dbReference type="Gene3D" id="3.40.50.12780">
    <property type="entry name" value="N-terminal domain of ligase-like"/>
    <property type="match status" value="1"/>
</dbReference>
<reference evidence="4 5" key="1">
    <citation type="journal article" date="2015" name="Genome Announc.">
        <title>Draft Genome Sequences of Marine Isolates of Thalassomonas viridans and Thalassomonas actiniarum.</title>
        <authorList>
            <person name="Olonade I."/>
            <person name="van Zyl L.J."/>
            <person name="Trindade M."/>
        </authorList>
    </citation>
    <scope>NUCLEOTIDE SEQUENCE [LARGE SCALE GENOMIC DNA]</scope>
    <source>
        <strain evidence="4 5">A5K-106</strain>
    </source>
</reference>
<keyword evidence="5" id="KW-1185">Reference proteome</keyword>
<dbReference type="GO" id="GO:0016878">
    <property type="term" value="F:acid-thiol ligase activity"/>
    <property type="evidence" value="ECO:0007669"/>
    <property type="project" value="TreeGrafter"/>
</dbReference>
<evidence type="ECO:0000259" key="3">
    <source>
        <dbReference type="Pfam" id="PF13193"/>
    </source>
</evidence>
<dbReference type="InterPro" id="IPR000873">
    <property type="entry name" value="AMP-dep_synth/lig_dom"/>
</dbReference>
<dbReference type="Pfam" id="PF00501">
    <property type="entry name" value="AMP-binding"/>
    <property type="match status" value="1"/>
</dbReference>
<feature type="domain" description="AMP-binding enzyme C-terminal" evidence="3">
    <location>
        <begin position="434"/>
        <end position="512"/>
    </location>
</feature>
<reference evidence="4 5" key="2">
    <citation type="journal article" date="2022" name="Mar. Drugs">
        <title>Bioassay-Guided Fractionation Leads to the Detection of Cholic Acid Generated by the Rare Thalassomonas sp.</title>
        <authorList>
            <person name="Pheiffer F."/>
            <person name="Schneider Y.K."/>
            <person name="Hansen E.H."/>
            <person name="Andersen J.H."/>
            <person name="Isaksson J."/>
            <person name="Busche T."/>
            <person name="R C."/>
            <person name="Kalinowski J."/>
            <person name="Zyl L.V."/>
            <person name="Trindade M."/>
        </authorList>
    </citation>
    <scope>NUCLEOTIDE SEQUENCE [LARGE SCALE GENOMIC DNA]</scope>
    <source>
        <strain evidence="4 5">A5K-106</strain>
    </source>
</reference>
<feature type="domain" description="AMP-dependent synthetase/ligase" evidence="2">
    <location>
        <begin position="35"/>
        <end position="383"/>
    </location>
</feature>
<dbReference type="PANTHER" id="PTHR43352:SF1">
    <property type="entry name" value="ANTHRANILATE--COA LIGASE"/>
    <property type="match status" value="1"/>
</dbReference>
<dbReference type="Proteomes" id="UP000032568">
    <property type="component" value="Chromosome pTact"/>
</dbReference>
<dbReference type="GO" id="GO:0044550">
    <property type="term" value="P:secondary metabolite biosynthetic process"/>
    <property type="evidence" value="ECO:0007669"/>
    <property type="project" value="TreeGrafter"/>
</dbReference>
<dbReference type="InterPro" id="IPR045851">
    <property type="entry name" value="AMP-bd_C_sf"/>
</dbReference>
<evidence type="ECO:0000256" key="1">
    <source>
        <dbReference type="ARBA" id="ARBA00022598"/>
    </source>
</evidence>
<evidence type="ECO:0000313" key="4">
    <source>
        <dbReference type="EMBL" id="WDE02279.1"/>
    </source>
</evidence>
<dbReference type="InterPro" id="IPR020845">
    <property type="entry name" value="AMP-binding_CS"/>
</dbReference>
<dbReference type="RefSeq" id="WP_044831123.1">
    <property type="nucleotide sequence ID" value="NZ_CP059736.1"/>
</dbReference>